<dbReference type="PANTHER" id="PTHR30462">
    <property type="entry name" value="INTERMEMBRANE TRANSPORT PROTEIN PQIB-RELATED"/>
    <property type="match status" value="1"/>
</dbReference>
<comment type="caution">
    <text evidence="9">The sequence shown here is derived from an EMBL/GenBank/DDBJ whole genome shotgun (WGS) entry which is preliminary data.</text>
</comment>
<dbReference type="Pfam" id="PF02470">
    <property type="entry name" value="MlaD"/>
    <property type="match status" value="3"/>
</dbReference>
<dbReference type="InterPro" id="IPR051800">
    <property type="entry name" value="PqiA-PqiB_transport"/>
</dbReference>
<evidence type="ECO:0000313" key="9">
    <source>
        <dbReference type="EMBL" id="MFC7090506.1"/>
    </source>
</evidence>
<dbReference type="NCBIfam" id="NF008070">
    <property type="entry name" value="PRK10807.1"/>
    <property type="match status" value="1"/>
</dbReference>
<dbReference type="PANTHER" id="PTHR30462:SF2">
    <property type="entry name" value="INTERMEMBRANE TRANSPORT PROTEIN PQIB"/>
    <property type="match status" value="1"/>
</dbReference>
<evidence type="ECO:0000256" key="1">
    <source>
        <dbReference type="ARBA" id="ARBA00004533"/>
    </source>
</evidence>
<dbReference type="Proteomes" id="UP001596411">
    <property type="component" value="Unassembled WGS sequence"/>
</dbReference>
<accession>A0ABW2F218</accession>
<keyword evidence="3" id="KW-0997">Cell inner membrane</keyword>
<dbReference type="RefSeq" id="WP_346060492.1">
    <property type="nucleotide sequence ID" value="NZ_BAAADR010000001.1"/>
</dbReference>
<keyword evidence="5 7" id="KW-1133">Transmembrane helix</keyword>
<proteinExistence type="predicted"/>
<evidence type="ECO:0000259" key="8">
    <source>
        <dbReference type="Pfam" id="PF02470"/>
    </source>
</evidence>
<evidence type="ECO:0000256" key="3">
    <source>
        <dbReference type="ARBA" id="ARBA00022519"/>
    </source>
</evidence>
<reference evidence="10" key="1">
    <citation type="journal article" date="2019" name="Int. J. Syst. Evol. Microbiol.">
        <title>The Global Catalogue of Microorganisms (GCM) 10K type strain sequencing project: providing services to taxonomists for standard genome sequencing and annotation.</title>
        <authorList>
            <consortium name="The Broad Institute Genomics Platform"/>
            <consortium name="The Broad Institute Genome Sequencing Center for Infectious Disease"/>
            <person name="Wu L."/>
            <person name="Ma J."/>
        </authorList>
    </citation>
    <scope>NUCLEOTIDE SEQUENCE [LARGE SCALE GENOMIC DNA]</scope>
    <source>
        <strain evidence="10">CGMCC 1.13666</strain>
    </source>
</reference>
<evidence type="ECO:0000256" key="6">
    <source>
        <dbReference type="ARBA" id="ARBA00023136"/>
    </source>
</evidence>
<protein>
    <submittedName>
        <fullName evidence="9">Intermembrane transport protein PqiB</fullName>
    </submittedName>
</protein>
<gene>
    <name evidence="9" type="primary">pqiB</name>
    <name evidence="9" type="ORF">ACFQH5_13190</name>
</gene>
<feature type="domain" description="Mce/MlaD" evidence="8">
    <location>
        <begin position="290"/>
        <end position="391"/>
    </location>
</feature>
<feature type="domain" description="Mce/MlaD" evidence="8">
    <location>
        <begin position="162"/>
        <end position="220"/>
    </location>
</feature>
<evidence type="ECO:0000256" key="7">
    <source>
        <dbReference type="SAM" id="Phobius"/>
    </source>
</evidence>
<evidence type="ECO:0000256" key="2">
    <source>
        <dbReference type="ARBA" id="ARBA00022475"/>
    </source>
</evidence>
<comment type="subcellular location">
    <subcellularLocation>
        <location evidence="1">Cell inner membrane</location>
    </subcellularLocation>
</comment>
<dbReference type="EMBL" id="JBHSZP010000026">
    <property type="protein sequence ID" value="MFC7090506.1"/>
    <property type="molecule type" value="Genomic_DNA"/>
</dbReference>
<keyword evidence="6 7" id="KW-0472">Membrane</keyword>
<evidence type="ECO:0000313" key="10">
    <source>
        <dbReference type="Proteomes" id="UP001596411"/>
    </source>
</evidence>
<keyword evidence="2" id="KW-1003">Cell membrane</keyword>
<evidence type="ECO:0000256" key="5">
    <source>
        <dbReference type="ARBA" id="ARBA00022989"/>
    </source>
</evidence>
<organism evidence="9 10">
    <name type="scientific">Halomonas salifodinae</name>
    <dbReference type="NCBI Taxonomy" id="438745"/>
    <lineage>
        <taxon>Bacteria</taxon>
        <taxon>Pseudomonadati</taxon>
        <taxon>Pseudomonadota</taxon>
        <taxon>Gammaproteobacteria</taxon>
        <taxon>Oceanospirillales</taxon>
        <taxon>Halomonadaceae</taxon>
        <taxon>Halomonas</taxon>
    </lineage>
</organism>
<evidence type="ECO:0000256" key="4">
    <source>
        <dbReference type="ARBA" id="ARBA00022692"/>
    </source>
</evidence>
<feature type="transmembrane region" description="Helical" evidence="7">
    <location>
        <begin position="21"/>
        <end position="39"/>
    </location>
</feature>
<name>A0ABW2F218_9GAMM</name>
<dbReference type="InterPro" id="IPR003399">
    <property type="entry name" value="Mce/MlaD"/>
</dbReference>
<keyword evidence="10" id="KW-1185">Reference proteome</keyword>
<sequence>MTDTPRQDDSRARVSPQARISPIWIVPLVALMIGLWLIYDNYSRRGPQITLEMPNAEGIEAGTLIKTRNVDIGRVERVALSDDLGHAEITARLSPGSERMLVEDTRFWVVKPRIGREGISGLNTVLSGAYLQLQPGSSDTAQRHFQVLDLPPASPADAEGLRITLISQLGNSLRLGDPVTYQGYTVGRVESAEFDPEARRMRHRLFIESPYDTLVTDSTRFWSASGVDLRLDSEGFRVSIESFEALLGGGVTFGVLEDLPLGNPVAEDVTFTLYPDEESARQGTFNRYLEYVLLVDDTVRGLSRGAPVEFRGVRIGTVAAVPWRFSAPQPNGRQGFAIPVLIRIEPQRLGGEGELILEEWQARFERLFGLGLRASLKSGNLLTGALFVDLNFHQDGEPYVVEEFESRQVFPTTSGGLAQIEQKVSSLLDKLNALEMEPILDGLASNLAGTEALVGEVRELTERVGGLLDSPETQALPGNVNRALESLQQTLEGASPQGEGYQELIRTLERFERLMREMQPVIRTLDEDPRALLFDRNDGDPQPRAPRP</sequence>
<feature type="domain" description="Mce/MlaD" evidence="8">
    <location>
        <begin position="46"/>
        <end position="136"/>
    </location>
</feature>
<keyword evidence="4 7" id="KW-0812">Transmembrane</keyword>